<name>A0A6J5UKB8_PRUAR</name>
<sequence>MYLKKIIGALVLDIDIDQITAATIHCVAAHLIQVGGPEVETTIVAHVDGAPGESIEAVMSRGRSSQFCNSAGGGGCWGWGVVLDFDLGLPFERQVFLFLFLLIKFWFGCLDCGIMRESFEMGILGKMEDLESGKQVMTDQI</sequence>
<dbReference type="Proteomes" id="UP000507222">
    <property type="component" value="Unassembled WGS sequence"/>
</dbReference>
<gene>
    <name evidence="1" type="ORF">CURHAP_LOCUS25647</name>
</gene>
<evidence type="ECO:0000313" key="1">
    <source>
        <dbReference type="EMBL" id="CAB4276531.1"/>
    </source>
</evidence>
<reference evidence="1 2" key="1">
    <citation type="submission" date="2020-05" db="EMBL/GenBank/DDBJ databases">
        <authorList>
            <person name="Campoy J."/>
            <person name="Schneeberger K."/>
            <person name="Spophaly S."/>
        </authorList>
    </citation>
    <scope>NUCLEOTIDE SEQUENCE [LARGE SCALE GENOMIC DNA]</scope>
    <source>
        <strain evidence="1">PruArmRojPasFocal</strain>
    </source>
</reference>
<proteinExistence type="predicted"/>
<accession>A0A6J5UKB8</accession>
<dbReference type="EMBL" id="CAEKDK010000004">
    <property type="protein sequence ID" value="CAB4276531.1"/>
    <property type="molecule type" value="Genomic_DNA"/>
</dbReference>
<dbReference type="AlphaFoldDB" id="A0A6J5UKB8"/>
<protein>
    <submittedName>
        <fullName evidence="1">Uncharacterized protein</fullName>
    </submittedName>
</protein>
<organism evidence="1 2">
    <name type="scientific">Prunus armeniaca</name>
    <name type="common">Apricot</name>
    <name type="synonym">Armeniaca vulgaris</name>
    <dbReference type="NCBI Taxonomy" id="36596"/>
    <lineage>
        <taxon>Eukaryota</taxon>
        <taxon>Viridiplantae</taxon>
        <taxon>Streptophyta</taxon>
        <taxon>Embryophyta</taxon>
        <taxon>Tracheophyta</taxon>
        <taxon>Spermatophyta</taxon>
        <taxon>Magnoliopsida</taxon>
        <taxon>eudicotyledons</taxon>
        <taxon>Gunneridae</taxon>
        <taxon>Pentapetalae</taxon>
        <taxon>rosids</taxon>
        <taxon>fabids</taxon>
        <taxon>Rosales</taxon>
        <taxon>Rosaceae</taxon>
        <taxon>Amygdaloideae</taxon>
        <taxon>Amygdaleae</taxon>
        <taxon>Prunus</taxon>
    </lineage>
</organism>
<evidence type="ECO:0000313" key="2">
    <source>
        <dbReference type="Proteomes" id="UP000507222"/>
    </source>
</evidence>